<proteinExistence type="predicted"/>
<name>A0A248JP52_9PROT</name>
<dbReference type="EMBL" id="CP022110">
    <property type="protein sequence ID" value="ASG20389.1"/>
    <property type="molecule type" value="Genomic_DNA"/>
</dbReference>
<organism evidence="1 2">
    <name type="scientific">Nitrospirillum viridazoti CBAmc</name>
    <dbReference type="NCBI Taxonomy" id="1441467"/>
    <lineage>
        <taxon>Bacteria</taxon>
        <taxon>Pseudomonadati</taxon>
        <taxon>Pseudomonadota</taxon>
        <taxon>Alphaproteobacteria</taxon>
        <taxon>Rhodospirillales</taxon>
        <taxon>Azospirillaceae</taxon>
        <taxon>Nitrospirillum</taxon>
        <taxon>Nitrospirillum viridazoti</taxon>
    </lineage>
</organism>
<evidence type="ECO:0000313" key="1">
    <source>
        <dbReference type="EMBL" id="ASG20389.1"/>
    </source>
</evidence>
<accession>A0A248JP52</accession>
<sequence length="74" mass="8027">MAALLKAKDGCPLSDMMPPGRPSYLACPPIPRRLWARANLLEEPARKELREMLGRYGPGHAGCAAGSLLLQGKR</sequence>
<dbReference type="AlphaFoldDB" id="A0A248JP52"/>
<protein>
    <submittedName>
        <fullName evidence="1">Uncharacterized protein</fullName>
    </submittedName>
</protein>
<dbReference type="KEGG" id="nao:Y958_05850"/>
<evidence type="ECO:0000313" key="2">
    <source>
        <dbReference type="Proteomes" id="UP000197153"/>
    </source>
</evidence>
<dbReference type="Proteomes" id="UP000197153">
    <property type="component" value="Chromosome 1"/>
</dbReference>
<keyword evidence="2" id="KW-1185">Reference proteome</keyword>
<gene>
    <name evidence="1" type="ORF">Y958_05850</name>
</gene>
<reference evidence="1 2" key="1">
    <citation type="submission" date="2017-06" db="EMBL/GenBank/DDBJ databases">
        <title>Complete genome sequence of Nitrospirillum amazonense strain CBAmC, an endophytic nitrogen-fixing and plant growth-promoting bacterium, isolated from sugarcane.</title>
        <authorList>
            <person name="Schwab S."/>
            <person name="dos Santos Teixeira K.R."/>
            <person name="Simoes Araujo J.L."/>
            <person name="Soares Vidal M."/>
            <person name="Borges de Freitas H.R."/>
            <person name="Rivello Crivelaro A.L."/>
            <person name="Bueno de Camargo Nunes A."/>
            <person name="dos Santos C.M."/>
            <person name="Palmeira da Silva Rosa D."/>
            <person name="da Silva Padilha D."/>
            <person name="da Silva E."/>
            <person name="Araujo Terra L."/>
            <person name="Soares Mendes V."/>
            <person name="Farinelli L."/>
            <person name="Magalhaes Cruz L."/>
            <person name="Baldani J.I."/>
        </authorList>
    </citation>
    <scope>NUCLEOTIDE SEQUENCE [LARGE SCALE GENOMIC DNA]</scope>
    <source>
        <strain evidence="1 2">CBAmC</strain>
    </source>
</reference>